<reference evidence="1 2" key="1">
    <citation type="journal article" date="2018" name="Sci. Rep.">
        <title>Genomic signatures of local adaptation to the degree of environmental predictability in rotifers.</title>
        <authorList>
            <person name="Franch-Gras L."/>
            <person name="Hahn C."/>
            <person name="Garcia-Roger E.M."/>
            <person name="Carmona M.J."/>
            <person name="Serra M."/>
            <person name="Gomez A."/>
        </authorList>
    </citation>
    <scope>NUCLEOTIDE SEQUENCE [LARGE SCALE GENOMIC DNA]</scope>
    <source>
        <strain evidence="1">HYR1</strain>
    </source>
</reference>
<dbReference type="AlphaFoldDB" id="A0A3M7T5J5"/>
<comment type="caution">
    <text evidence="1">The sequence shown here is derived from an EMBL/GenBank/DDBJ whole genome shotgun (WGS) entry which is preliminary data.</text>
</comment>
<dbReference type="Proteomes" id="UP000276133">
    <property type="component" value="Unassembled WGS sequence"/>
</dbReference>
<organism evidence="1 2">
    <name type="scientific">Brachionus plicatilis</name>
    <name type="common">Marine rotifer</name>
    <name type="synonym">Brachionus muelleri</name>
    <dbReference type="NCBI Taxonomy" id="10195"/>
    <lineage>
        <taxon>Eukaryota</taxon>
        <taxon>Metazoa</taxon>
        <taxon>Spiralia</taxon>
        <taxon>Gnathifera</taxon>
        <taxon>Rotifera</taxon>
        <taxon>Eurotatoria</taxon>
        <taxon>Monogononta</taxon>
        <taxon>Pseudotrocha</taxon>
        <taxon>Ploima</taxon>
        <taxon>Brachionidae</taxon>
        <taxon>Brachionus</taxon>
    </lineage>
</organism>
<sequence length="129" mass="14940">MKDEPNARTGLAASKNAKKCVSYKIKFTIRLCFYLQEKKTTYGYLIAILFTCTANMNRGSFSRGRITNQTLENNQSIDGFSLEWDLVSSISIFLKVSFPIFSKHSSMESVIPFRFFFREKKLIEKQSHE</sequence>
<name>A0A3M7T5J5_BRAPC</name>
<dbReference type="EMBL" id="REGN01000241">
    <property type="protein sequence ID" value="RNA43292.1"/>
    <property type="molecule type" value="Genomic_DNA"/>
</dbReference>
<evidence type="ECO:0000313" key="1">
    <source>
        <dbReference type="EMBL" id="RNA43292.1"/>
    </source>
</evidence>
<evidence type="ECO:0000313" key="2">
    <source>
        <dbReference type="Proteomes" id="UP000276133"/>
    </source>
</evidence>
<keyword evidence="2" id="KW-1185">Reference proteome</keyword>
<accession>A0A3M7T5J5</accession>
<protein>
    <submittedName>
        <fullName evidence="1">Uncharacterized protein</fullName>
    </submittedName>
</protein>
<gene>
    <name evidence="1" type="ORF">BpHYR1_008225</name>
</gene>
<proteinExistence type="predicted"/>